<keyword evidence="12" id="KW-1185">Reference proteome</keyword>
<dbReference type="AlphaFoldDB" id="A0A9W7G567"/>
<feature type="region of interest" description="Disordered" evidence="9">
    <location>
        <begin position="84"/>
        <end position="115"/>
    </location>
</feature>
<dbReference type="GO" id="GO:0000149">
    <property type="term" value="F:SNARE binding"/>
    <property type="evidence" value="ECO:0007669"/>
    <property type="project" value="TreeGrafter"/>
</dbReference>
<accession>A0A9W7G567</accession>
<dbReference type="Gene3D" id="1.20.5.110">
    <property type="match status" value="1"/>
</dbReference>
<dbReference type="Proteomes" id="UP001165065">
    <property type="component" value="Unassembled WGS sequence"/>
</dbReference>
<evidence type="ECO:0000313" key="11">
    <source>
        <dbReference type="EMBL" id="GMI33339.1"/>
    </source>
</evidence>
<keyword evidence="4 10" id="KW-0812">Transmembrane</keyword>
<comment type="caution">
    <text evidence="11">The sequence shown here is derived from an EMBL/GenBank/DDBJ whole genome shotgun (WGS) entry which is preliminary data.</text>
</comment>
<evidence type="ECO:0000256" key="7">
    <source>
        <dbReference type="ARBA" id="ARBA00023054"/>
    </source>
</evidence>
<dbReference type="Pfam" id="PF12352">
    <property type="entry name" value="V-SNARE_C"/>
    <property type="match status" value="1"/>
</dbReference>
<comment type="similarity">
    <text evidence="2">Belongs to the VTI1 family.</text>
</comment>
<evidence type="ECO:0000313" key="12">
    <source>
        <dbReference type="Proteomes" id="UP001165065"/>
    </source>
</evidence>
<keyword evidence="8 10" id="KW-0472">Membrane</keyword>
<dbReference type="GO" id="GO:0031902">
    <property type="term" value="C:late endosome membrane"/>
    <property type="evidence" value="ECO:0007669"/>
    <property type="project" value="TreeGrafter"/>
</dbReference>
<organism evidence="11 12">
    <name type="scientific">Triparma columacea</name>
    <dbReference type="NCBI Taxonomy" id="722753"/>
    <lineage>
        <taxon>Eukaryota</taxon>
        <taxon>Sar</taxon>
        <taxon>Stramenopiles</taxon>
        <taxon>Ochrophyta</taxon>
        <taxon>Bolidophyceae</taxon>
        <taxon>Parmales</taxon>
        <taxon>Triparmaceae</taxon>
        <taxon>Triparma</taxon>
    </lineage>
</organism>
<evidence type="ECO:0000256" key="8">
    <source>
        <dbReference type="ARBA" id="ARBA00023136"/>
    </source>
</evidence>
<dbReference type="GO" id="GO:0012507">
    <property type="term" value="C:ER to Golgi transport vesicle membrane"/>
    <property type="evidence" value="ECO:0007669"/>
    <property type="project" value="TreeGrafter"/>
</dbReference>
<keyword evidence="7" id="KW-0175">Coiled coil</keyword>
<protein>
    <submittedName>
        <fullName evidence="11">Uncharacterized protein</fullName>
    </submittedName>
</protein>
<dbReference type="CDD" id="cd15862">
    <property type="entry name" value="SNARE_Vti1"/>
    <property type="match status" value="1"/>
</dbReference>
<dbReference type="GO" id="GO:0015031">
    <property type="term" value="P:protein transport"/>
    <property type="evidence" value="ECO:0007669"/>
    <property type="project" value="UniProtKB-KW"/>
</dbReference>
<feature type="transmembrane region" description="Helical" evidence="10">
    <location>
        <begin position="195"/>
        <end position="216"/>
    </location>
</feature>
<evidence type="ECO:0000256" key="3">
    <source>
        <dbReference type="ARBA" id="ARBA00022448"/>
    </source>
</evidence>
<evidence type="ECO:0000256" key="2">
    <source>
        <dbReference type="ARBA" id="ARBA00006108"/>
    </source>
</evidence>
<gene>
    <name evidence="11" type="ORF">TrCOL_g2976</name>
</gene>
<dbReference type="OrthoDB" id="430637at2759"/>
<dbReference type="GO" id="GO:0005794">
    <property type="term" value="C:Golgi apparatus"/>
    <property type="evidence" value="ECO:0007669"/>
    <property type="project" value="TreeGrafter"/>
</dbReference>
<feature type="compositionally biased region" description="Basic and acidic residues" evidence="9">
    <location>
        <begin position="84"/>
        <end position="94"/>
    </location>
</feature>
<keyword evidence="6 10" id="KW-1133">Transmembrane helix</keyword>
<dbReference type="GO" id="GO:0005484">
    <property type="term" value="F:SNAP receptor activity"/>
    <property type="evidence" value="ECO:0007669"/>
    <property type="project" value="TreeGrafter"/>
</dbReference>
<dbReference type="PANTHER" id="PTHR21230">
    <property type="entry name" value="VESICLE TRANSPORT V-SNARE PROTEIN VTI1-RELATED"/>
    <property type="match status" value="1"/>
</dbReference>
<evidence type="ECO:0000256" key="9">
    <source>
        <dbReference type="SAM" id="MobiDB-lite"/>
    </source>
</evidence>
<sequence>MSNTFASHSRQLTNVLSSIRGILARPKGERDSGAIEKAKSLVAEGGSIINNLQSLLTNTTGSALKARQKKVDNFKKELNALEEEVTRENERVNRSDLFATSGGQPSSSSSEPFDPFGEKLVSQMATLNDTTNMLNSTQQLLSSTEAVGSTVLSTLGSQREQLLNANKNVRETKSVTGQAKVLLRIMGRRAVYNKIFLYFVILALAAANGCIIWFQYLKPSKR</sequence>
<evidence type="ECO:0000256" key="10">
    <source>
        <dbReference type="SAM" id="Phobius"/>
    </source>
</evidence>
<keyword evidence="5" id="KW-0653">Protein transport</keyword>
<dbReference type="GO" id="GO:0006906">
    <property type="term" value="P:vesicle fusion"/>
    <property type="evidence" value="ECO:0007669"/>
    <property type="project" value="TreeGrafter"/>
</dbReference>
<dbReference type="GO" id="GO:0031201">
    <property type="term" value="C:SNARE complex"/>
    <property type="evidence" value="ECO:0007669"/>
    <property type="project" value="TreeGrafter"/>
</dbReference>
<dbReference type="PANTHER" id="PTHR21230:SF26">
    <property type="entry name" value="VESICLE TRANSPORT THROUGH INTERACTION WITH T-SNARES HOMOLOG 1A"/>
    <property type="match status" value="1"/>
</dbReference>
<evidence type="ECO:0000256" key="1">
    <source>
        <dbReference type="ARBA" id="ARBA00004211"/>
    </source>
</evidence>
<dbReference type="GO" id="GO:0005789">
    <property type="term" value="C:endoplasmic reticulum membrane"/>
    <property type="evidence" value="ECO:0007669"/>
    <property type="project" value="TreeGrafter"/>
</dbReference>
<keyword evidence="3" id="KW-0813">Transport</keyword>
<evidence type="ECO:0000256" key="4">
    <source>
        <dbReference type="ARBA" id="ARBA00022692"/>
    </source>
</evidence>
<dbReference type="FunFam" id="1.20.5.110:FF:000002">
    <property type="entry name" value="Vesicle transport through interaction with t-SNAREsB"/>
    <property type="match status" value="1"/>
</dbReference>
<reference evidence="12" key="1">
    <citation type="journal article" date="2023" name="Commun. Biol.">
        <title>Genome analysis of Parmales, the sister group of diatoms, reveals the evolutionary specialization of diatoms from phago-mixotrophs to photoautotrophs.</title>
        <authorList>
            <person name="Ban H."/>
            <person name="Sato S."/>
            <person name="Yoshikawa S."/>
            <person name="Yamada K."/>
            <person name="Nakamura Y."/>
            <person name="Ichinomiya M."/>
            <person name="Sato N."/>
            <person name="Blanc-Mathieu R."/>
            <person name="Endo H."/>
            <person name="Kuwata A."/>
            <person name="Ogata H."/>
        </authorList>
    </citation>
    <scope>NUCLEOTIDE SEQUENCE [LARGE SCALE GENOMIC DNA]</scope>
</reference>
<dbReference type="EMBL" id="BRYA01000817">
    <property type="protein sequence ID" value="GMI33339.1"/>
    <property type="molecule type" value="Genomic_DNA"/>
</dbReference>
<comment type="subcellular location">
    <subcellularLocation>
        <location evidence="1">Membrane</location>
        <topology evidence="1">Single-pass type IV membrane protein</topology>
    </subcellularLocation>
</comment>
<evidence type="ECO:0000256" key="5">
    <source>
        <dbReference type="ARBA" id="ARBA00022927"/>
    </source>
</evidence>
<name>A0A9W7G567_9STRA</name>
<proteinExistence type="inferred from homology"/>
<dbReference type="SUPFAM" id="SSF58038">
    <property type="entry name" value="SNARE fusion complex"/>
    <property type="match status" value="1"/>
</dbReference>
<evidence type="ECO:0000256" key="6">
    <source>
        <dbReference type="ARBA" id="ARBA00022989"/>
    </source>
</evidence>